<dbReference type="Gene3D" id="3.10.129.10">
    <property type="entry name" value="Hotdog Thioesterase"/>
    <property type="match status" value="1"/>
</dbReference>
<comment type="catalytic activity">
    <reaction evidence="14">
        <text>(9Z)-octadecenoyl-CoA + H2O = (9Z)-octadecenoate + CoA + H(+)</text>
        <dbReference type="Rhea" id="RHEA:40139"/>
        <dbReference type="ChEBI" id="CHEBI:15377"/>
        <dbReference type="ChEBI" id="CHEBI:15378"/>
        <dbReference type="ChEBI" id="CHEBI:30823"/>
        <dbReference type="ChEBI" id="CHEBI:57287"/>
        <dbReference type="ChEBI" id="CHEBI:57387"/>
    </reaction>
    <physiologicalReaction direction="left-to-right" evidence="14">
        <dbReference type="Rhea" id="RHEA:40140"/>
    </physiologicalReaction>
</comment>
<evidence type="ECO:0000256" key="11">
    <source>
        <dbReference type="ARBA" id="ARBA00023136"/>
    </source>
</evidence>
<keyword evidence="26" id="KW-1185">Reference proteome</keyword>
<evidence type="ECO:0000256" key="4">
    <source>
        <dbReference type="ARBA" id="ARBA00022475"/>
    </source>
</evidence>
<evidence type="ECO:0000256" key="16">
    <source>
        <dbReference type="ARBA" id="ARBA00038848"/>
    </source>
</evidence>
<dbReference type="GO" id="GO:0005737">
    <property type="term" value="C:cytoplasm"/>
    <property type="evidence" value="ECO:0007669"/>
    <property type="project" value="UniProtKB-SubCell"/>
</dbReference>
<evidence type="ECO:0000256" key="6">
    <source>
        <dbReference type="ARBA" id="ARBA00022703"/>
    </source>
</evidence>
<accession>A0A5M3WPC7</accession>
<dbReference type="PANTHER" id="PTHR12418">
    <property type="entry name" value="ACYL-COENZYME A THIOESTERASE THEM4"/>
    <property type="match status" value="1"/>
</dbReference>
<organism evidence="25 26">
    <name type="scientific">Acrocarpospora macrocephala</name>
    <dbReference type="NCBI Taxonomy" id="150177"/>
    <lineage>
        <taxon>Bacteria</taxon>
        <taxon>Bacillati</taxon>
        <taxon>Actinomycetota</taxon>
        <taxon>Actinomycetes</taxon>
        <taxon>Streptosporangiales</taxon>
        <taxon>Streptosporangiaceae</taxon>
        <taxon>Acrocarpospora</taxon>
    </lineage>
</organism>
<dbReference type="AlphaFoldDB" id="A0A5M3WPC7"/>
<evidence type="ECO:0000256" key="15">
    <source>
        <dbReference type="ARBA" id="ARBA00038456"/>
    </source>
</evidence>
<evidence type="ECO:0000256" key="13">
    <source>
        <dbReference type="ARBA" id="ARBA00035852"/>
    </source>
</evidence>
<dbReference type="OrthoDB" id="3474675at2"/>
<evidence type="ECO:0000256" key="21">
    <source>
        <dbReference type="ARBA" id="ARBA00047969"/>
    </source>
</evidence>
<name>A0A5M3WPC7_9ACTN</name>
<gene>
    <name evidence="25" type="ORF">Amac_047740</name>
</gene>
<keyword evidence="5" id="KW-0963">Cytoplasm</keyword>
<evidence type="ECO:0000256" key="9">
    <source>
        <dbReference type="ARBA" id="ARBA00022946"/>
    </source>
</evidence>
<evidence type="ECO:0000256" key="12">
    <source>
        <dbReference type="ARBA" id="ARBA00023273"/>
    </source>
</evidence>
<evidence type="ECO:0000256" key="10">
    <source>
        <dbReference type="ARBA" id="ARBA00023098"/>
    </source>
</evidence>
<comment type="similarity">
    <text evidence="15">Belongs to the THEM4/THEM5 thioesterase family.</text>
</comment>
<dbReference type="CDD" id="cd03443">
    <property type="entry name" value="PaaI_thioesterase"/>
    <property type="match status" value="1"/>
</dbReference>
<dbReference type="InterPro" id="IPR029069">
    <property type="entry name" value="HotDog_dom_sf"/>
</dbReference>
<keyword evidence="10" id="KW-0443">Lipid metabolism</keyword>
<evidence type="ECO:0000256" key="14">
    <source>
        <dbReference type="ARBA" id="ARBA00037002"/>
    </source>
</evidence>
<dbReference type="GO" id="GO:0016787">
    <property type="term" value="F:hydrolase activity"/>
    <property type="evidence" value="ECO:0007669"/>
    <property type="project" value="UniProtKB-KW"/>
</dbReference>
<evidence type="ECO:0000256" key="1">
    <source>
        <dbReference type="ARBA" id="ARBA00004170"/>
    </source>
</evidence>
<evidence type="ECO:0000256" key="17">
    <source>
        <dbReference type="ARBA" id="ARBA00040123"/>
    </source>
</evidence>
<evidence type="ECO:0000256" key="8">
    <source>
        <dbReference type="ARBA" id="ARBA00022832"/>
    </source>
</evidence>
<evidence type="ECO:0000259" key="24">
    <source>
        <dbReference type="Pfam" id="PF03061"/>
    </source>
</evidence>
<keyword evidence="6" id="KW-0053">Apoptosis</keyword>
<dbReference type="Pfam" id="PF03061">
    <property type="entry name" value="4HBT"/>
    <property type="match status" value="1"/>
</dbReference>
<sequence>MSAADGVREHYNLWLGRRQPPGTEDPDFTRLADAVRRLQDQFTASRPPPALAAHSADTIEDLVAALAGYQVGEPDQVAGRQFAAVGRGQTFVPPVEIDTFDGDSVTARVSFGRFYLGSNGAVHGGAISLLFDDLLGQVANAPGKPRSRTASLSVDYRRVIPLETELTVTAHTSRVEGRKVFVSGALRSDRHLLAEAEGLFVRLLADQQ</sequence>
<dbReference type="InterPro" id="IPR006683">
    <property type="entry name" value="Thioestr_dom"/>
</dbReference>
<dbReference type="RefSeq" id="WP_155356559.1">
    <property type="nucleotide sequence ID" value="NZ_BAAAHL010000018.1"/>
</dbReference>
<proteinExistence type="inferred from homology"/>
<comment type="catalytic activity">
    <reaction evidence="21">
        <text>decanoyl-CoA + H2O = decanoate + CoA + H(+)</text>
        <dbReference type="Rhea" id="RHEA:40059"/>
        <dbReference type="ChEBI" id="CHEBI:15377"/>
        <dbReference type="ChEBI" id="CHEBI:15378"/>
        <dbReference type="ChEBI" id="CHEBI:27689"/>
        <dbReference type="ChEBI" id="CHEBI:57287"/>
        <dbReference type="ChEBI" id="CHEBI:61430"/>
    </reaction>
    <physiologicalReaction direction="left-to-right" evidence="21">
        <dbReference type="Rhea" id="RHEA:40060"/>
    </physiologicalReaction>
</comment>
<keyword evidence="4" id="KW-1003">Cell membrane</keyword>
<dbReference type="GO" id="GO:0016020">
    <property type="term" value="C:membrane"/>
    <property type="evidence" value="ECO:0007669"/>
    <property type="project" value="UniProtKB-SubCell"/>
</dbReference>
<reference evidence="25 26" key="1">
    <citation type="submission" date="2019-10" db="EMBL/GenBank/DDBJ databases">
        <title>Whole genome shotgun sequence of Acrocarpospora macrocephala NBRC 16266.</title>
        <authorList>
            <person name="Ichikawa N."/>
            <person name="Kimura A."/>
            <person name="Kitahashi Y."/>
            <person name="Komaki H."/>
            <person name="Oguchi A."/>
        </authorList>
    </citation>
    <scope>NUCLEOTIDE SEQUENCE [LARGE SCALE GENOMIC DNA]</scope>
    <source>
        <strain evidence="25 26">NBRC 16266</strain>
    </source>
</reference>
<dbReference type="Proteomes" id="UP000331127">
    <property type="component" value="Unassembled WGS sequence"/>
</dbReference>
<keyword evidence="7" id="KW-0378">Hydrolase</keyword>
<comment type="catalytic activity">
    <reaction evidence="20">
        <text>hexadecanoyl-CoA + H2O = hexadecanoate + CoA + H(+)</text>
        <dbReference type="Rhea" id="RHEA:16645"/>
        <dbReference type="ChEBI" id="CHEBI:7896"/>
        <dbReference type="ChEBI" id="CHEBI:15377"/>
        <dbReference type="ChEBI" id="CHEBI:15378"/>
        <dbReference type="ChEBI" id="CHEBI:57287"/>
        <dbReference type="ChEBI" id="CHEBI:57379"/>
        <dbReference type="EC" id="3.1.2.2"/>
    </reaction>
    <physiologicalReaction direction="left-to-right" evidence="20">
        <dbReference type="Rhea" id="RHEA:16646"/>
    </physiologicalReaction>
</comment>
<comment type="caution">
    <text evidence="25">The sequence shown here is derived from an EMBL/GenBank/DDBJ whole genome shotgun (WGS) entry which is preliminary data.</text>
</comment>
<keyword evidence="9" id="KW-0809">Transit peptide</keyword>
<evidence type="ECO:0000256" key="23">
    <source>
        <dbReference type="ARBA" id="ARBA00048180"/>
    </source>
</evidence>
<comment type="catalytic activity">
    <reaction evidence="23">
        <text>tetradecanoyl-CoA + H2O = tetradecanoate + CoA + H(+)</text>
        <dbReference type="Rhea" id="RHEA:40119"/>
        <dbReference type="ChEBI" id="CHEBI:15377"/>
        <dbReference type="ChEBI" id="CHEBI:15378"/>
        <dbReference type="ChEBI" id="CHEBI:30807"/>
        <dbReference type="ChEBI" id="CHEBI:57287"/>
        <dbReference type="ChEBI" id="CHEBI:57385"/>
    </reaction>
    <physiologicalReaction direction="left-to-right" evidence="23">
        <dbReference type="Rhea" id="RHEA:40120"/>
    </physiologicalReaction>
</comment>
<keyword evidence="12" id="KW-0966">Cell projection</keyword>
<evidence type="ECO:0000256" key="3">
    <source>
        <dbReference type="ARBA" id="ARBA00004632"/>
    </source>
</evidence>
<protein>
    <recommendedName>
        <fullName evidence="17">Acyl-coenzyme A thioesterase THEM4</fullName>
        <ecNumber evidence="16">3.1.2.2</ecNumber>
    </recommendedName>
    <alternativeName>
        <fullName evidence="18">Thioesterase superfamily member 4</fullName>
    </alternativeName>
</protein>
<dbReference type="EC" id="3.1.2.2" evidence="16"/>
<evidence type="ECO:0000313" key="26">
    <source>
        <dbReference type="Proteomes" id="UP000331127"/>
    </source>
</evidence>
<comment type="subcellular location">
    <subcellularLocation>
        <location evidence="3">Cell projection</location>
        <location evidence="3">Ruffle membrane</location>
    </subcellularLocation>
    <subcellularLocation>
        <location evidence="2">Cytoplasm</location>
    </subcellularLocation>
    <subcellularLocation>
        <location evidence="1">Membrane</location>
        <topology evidence="1">Peripheral membrane protein</topology>
    </subcellularLocation>
</comment>
<dbReference type="SUPFAM" id="SSF54637">
    <property type="entry name" value="Thioesterase/thiol ester dehydrase-isomerase"/>
    <property type="match status" value="1"/>
</dbReference>
<evidence type="ECO:0000313" key="25">
    <source>
        <dbReference type="EMBL" id="GES11177.1"/>
    </source>
</evidence>
<comment type="catalytic activity">
    <reaction evidence="22">
        <text>dodecanoyl-CoA + H2O = dodecanoate + CoA + H(+)</text>
        <dbReference type="Rhea" id="RHEA:30135"/>
        <dbReference type="ChEBI" id="CHEBI:15377"/>
        <dbReference type="ChEBI" id="CHEBI:15378"/>
        <dbReference type="ChEBI" id="CHEBI:18262"/>
        <dbReference type="ChEBI" id="CHEBI:57287"/>
        <dbReference type="ChEBI" id="CHEBI:57375"/>
    </reaction>
    <physiologicalReaction direction="left-to-right" evidence="22">
        <dbReference type="Rhea" id="RHEA:30136"/>
    </physiologicalReaction>
</comment>
<dbReference type="PANTHER" id="PTHR12418:SF19">
    <property type="entry name" value="ACYL-COENZYME A THIOESTERASE THEM4"/>
    <property type="match status" value="1"/>
</dbReference>
<keyword evidence="11" id="KW-0472">Membrane</keyword>
<dbReference type="InterPro" id="IPR052365">
    <property type="entry name" value="THEM4/THEM5_acyl-CoA_thioest"/>
</dbReference>
<keyword evidence="8" id="KW-0276">Fatty acid metabolism</keyword>
<feature type="domain" description="Thioesterase" evidence="24">
    <location>
        <begin position="119"/>
        <end position="190"/>
    </location>
</feature>
<evidence type="ECO:0000256" key="7">
    <source>
        <dbReference type="ARBA" id="ARBA00022801"/>
    </source>
</evidence>
<evidence type="ECO:0000256" key="5">
    <source>
        <dbReference type="ARBA" id="ARBA00022490"/>
    </source>
</evidence>
<dbReference type="GO" id="GO:0006631">
    <property type="term" value="P:fatty acid metabolic process"/>
    <property type="evidence" value="ECO:0007669"/>
    <property type="project" value="UniProtKB-KW"/>
</dbReference>
<comment type="catalytic activity">
    <reaction evidence="13">
        <text>(5Z,8Z,11Z,14Z)-eicosatetraenoyl-CoA + H2O = (5Z,8Z,11Z,14Z)-eicosatetraenoate + CoA + H(+)</text>
        <dbReference type="Rhea" id="RHEA:40151"/>
        <dbReference type="ChEBI" id="CHEBI:15377"/>
        <dbReference type="ChEBI" id="CHEBI:15378"/>
        <dbReference type="ChEBI" id="CHEBI:32395"/>
        <dbReference type="ChEBI" id="CHEBI:57287"/>
        <dbReference type="ChEBI" id="CHEBI:57368"/>
    </reaction>
    <physiologicalReaction direction="left-to-right" evidence="13">
        <dbReference type="Rhea" id="RHEA:40152"/>
    </physiologicalReaction>
</comment>
<evidence type="ECO:0000256" key="22">
    <source>
        <dbReference type="ARBA" id="ARBA00048074"/>
    </source>
</evidence>
<dbReference type="EMBL" id="BLAE01000027">
    <property type="protein sequence ID" value="GES11177.1"/>
    <property type="molecule type" value="Genomic_DNA"/>
</dbReference>
<evidence type="ECO:0000256" key="20">
    <source>
        <dbReference type="ARBA" id="ARBA00047734"/>
    </source>
</evidence>
<comment type="catalytic activity">
    <reaction evidence="19">
        <text>octanoyl-CoA + H2O = octanoate + CoA + H(+)</text>
        <dbReference type="Rhea" id="RHEA:30143"/>
        <dbReference type="ChEBI" id="CHEBI:15377"/>
        <dbReference type="ChEBI" id="CHEBI:15378"/>
        <dbReference type="ChEBI" id="CHEBI:25646"/>
        <dbReference type="ChEBI" id="CHEBI:57287"/>
        <dbReference type="ChEBI" id="CHEBI:57386"/>
    </reaction>
    <physiologicalReaction direction="left-to-right" evidence="19">
        <dbReference type="Rhea" id="RHEA:30144"/>
    </physiologicalReaction>
</comment>
<evidence type="ECO:0000256" key="2">
    <source>
        <dbReference type="ARBA" id="ARBA00004496"/>
    </source>
</evidence>
<evidence type="ECO:0000256" key="19">
    <source>
        <dbReference type="ARBA" id="ARBA00047588"/>
    </source>
</evidence>
<evidence type="ECO:0000256" key="18">
    <source>
        <dbReference type="ARBA" id="ARBA00043210"/>
    </source>
</evidence>